<reference evidence="12" key="1">
    <citation type="journal article" date="2019" name="Int. J. Syst. Evol. Microbiol.">
        <title>The Global Catalogue of Microorganisms (GCM) 10K type strain sequencing project: providing services to taxonomists for standard genome sequencing and annotation.</title>
        <authorList>
            <consortium name="The Broad Institute Genomics Platform"/>
            <consortium name="The Broad Institute Genome Sequencing Center for Infectious Disease"/>
            <person name="Wu L."/>
            <person name="Ma J."/>
        </authorList>
    </citation>
    <scope>NUCLEOTIDE SEQUENCE [LARGE SCALE GENOMIC DNA]</scope>
    <source>
        <strain evidence="12">CCM 7427</strain>
    </source>
</reference>
<feature type="domain" description="Na(+)-translocating NADH-quinone reductase subunit A C-terminal" evidence="9">
    <location>
        <begin position="263"/>
        <end position="311"/>
    </location>
</feature>
<keyword evidence="5" id="KW-0406">Ion transport</keyword>
<dbReference type="EMBL" id="JBHUNP010000001">
    <property type="protein sequence ID" value="MFD2648335.1"/>
    <property type="molecule type" value="Genomic_DNA"/>
</dbReference>
<sequence length="420" mass="45660">MERGLFVRVASPQPLPGTPETVITAEAGVNLPPWMEFRVERLVEVGSRVAQGTPILRDRRRPECLITAPISGRLSELETGAGRRLTSLIVQAEGSGERHQYDAKLALGELEGGNGSTALRQLLQSSGLWMRLRSRPFGKVPEALAAPAAIFVMAVDTRPLAPDPRHAIGEDNIARLNFGLRALSSLCDGPLFFCQDQGPDIPDAHGRLKIVRTGELHPQGLAGLQIHRLFPARLARQVWDISIEDVVAIGQLLSEGRLPETQVVSVAGPGLREARLVRCPPGADLRELCYAFMSPGPRIILSGSVLDGRELRWLGFHDRQVTVLERREPTPRHWLESALRRASRPEPVIATAAVEQALGGAMPGMALLRALSVGDDEAAIDLDVLSLVEEDLALVDYVTAASPRFSDLLRAALNRIEANT</sequence>
<protein>
    <submittedName>
        <fullName evidence="11">Na(+)-translocating NADH-quinone reductase subunit A</fullName>
    </submittedName>
</protein>
<dbReference type="InterPro" id="IPR008703">
    <property type="entry name" value="NqrA"/>
</dbReference>
<feature type="domain" description="NqrA second alpha/beta" evidence="10">
    <location>
        <begin position="117"/>
        <end position="258"/>
    </location>
</feature>
<keyword evidence="4" id="KW-0915">Sodium</keyword>
<evidence type="ECO:0000256" key="6">
    <source>
        <dbReference type="ARBA" id="ARBA00023075"/>
    </source>
</evidence>
<evidence type="ECO:0000259" key="9">
    <source>
        <dbReference type="Pfam" id="PF11973"/>
    </source>
</evidence>
<dbReference type="PANTHER" id="PTHR37839:SF1">
    <property type="entry name" value="NA(+)-TRANSLOCATING NADH-QUINONE REDUCTASE SUBUNIT A"/>
    <property type="match status" value="1"/>
</dbReference>
<dbReference type="Proteomes" id="UP001597521">
    <property type="component" value="Unassembled WGS sequence"/>
</dbReference>
<evidence type="ECO:0000256" key="4">
    <source>
        <dbReference type="ARBA" id="ARBA00023053"/>
    </source>
</evidence>
<evidence type="ECO:0000256" key="1">
    <source>
        <dbReference type="ARBA" id="ARBA00022448"/>
    </source>
</evidence>
<dbReference type="RefSeq" id="WP_386833485.1">
    <property type="nucleotide sequence ID" value="NZ_JBHUNP010000001.1"/>
</dbReference>
<organism evidence="11 12">
    <name type="scientific">Devosia albogilva</name>
    <dbReference type="NCBI Taxonomy" id="429726"/>
    <lineage>
        <taxon>Bacteria</taxon>
        <taxon>Pseudomonadati</taxon>
        <taxon>Pseudomonadota</taxon>
        <taxon>Alphaproteobacteria</taxon>
        <taxon>Hyphomicrobiales</taxon>
        <taxon>Devosiaceae</taxon>
        <taxon>Devosia</taxon>
    </lineage>
</organism>
<keyword evidence="7" id="KW-0739">Sodium transport</keyword>
<accession>A0ABW5QKU4</accession>
<comment type="caution">
    <text evidence="11">The sequence shown here is derived from an EMBL/GenBank/DDBJ whole genome shotgun (WGS) entry which is preliminary data.</text>
</comment>
<keyword evidence="6" id="KW-0830">Ubiquinone</keyword>
<evidence type="ECO:0000256" key="7">
    <source>
        <dbReference type="ARBA" id="ARBA00023201"/>
    </source>
</evidence>
<dbReference type="InterPro" id="IPR056148">
    <property type="entry name" value="NQRA_2nd"/>
</dbReference>
<evidence type="ECO:0000256" key="2">
    <source>
        <dbReference type="ARBA" id="ARBA00022967"/>
    </source>
</evidence>
<proteinExistence type="predicted"/>
<evidence type="ECO:0000256" key="3">
    <source>
        <dbReference type="ARBA" id="ARBA00023027"/>
    </source>
</evidence>
<evidence type="ECO:0000259" key="8">
    <source>
        <dbReference type="Pfam" id="PF05896"/>
    </source>
</evidence>
<evidence type="ECO:0000259" key="10">
    <source>
        <dbReference type="Pfam" id="PF24836"/>
    </source>
</evidence>
<evidence type="ECO:0000313" key="11">
    <source>
        <dbReference type="EMBL" id="MFD2648335.1"/>
    </source>
</evidence>
<evidence type="ECO:0000256" key="5">
    <source>
        <dbReference type="ARBA" id="ARBA00023065"/>
    </source>
</evidence>
<dbReference type="Pfam" id="PF24836">
    <property type="entry name" value="NQRA_2nd"/>
    <property type="match status" value="1"/>
</dbReference>
<gene>
    <name evidence="11" type="ORF">ACFSX5_11085</name>
</gene>
<dbReference type="Pfam" id="PF11973">
    <property type="entry name" value="NQRA_SLBB"/>
    <property type="match status" value="1"/>
</dbReference>
<keyword evidence="2" id="KW-1278">Translocase</keyword>
<evidence type="ECO:0000313" key="12">
    <source>
        <dbReference type="Proteomes" id="UP001597521"/>
    </source>
</evidence>
<keyword evidence="12" id="KW-1185">Reference proteome</keyword>
<feature type="domain" description="NqrA N-terminal barrel-sandwich hybrid" evidence="8">
    <location>
        <begin position="20"/>
        <end position="92"/>
    </location>
</feature>
<name>A0ABW5QKU4_9HYPH</name>
<dbReference type="PANTHER" id="PTHR37839">
    <property type="entry name" value="NA(+)-TRANSLOCATING NADH-QUINONE REDUCTASE SUBUNIT A"/>
    <property type="match status" value="1"/>
</dbReference>
<dbReference type="Pfam" id="PF05896">
    <property type="entry name" value="NQRA_N"/>
    <property type="match status" value="1"/>
</dbReference>
<keyword evidence="1" id="KW-0813">Transport</keyword>
<dbReference type="InterPro" id="IPR022615">
    <property type="entry name" value="NqrA_C_domain"/>
</dbReference>
<dbReference type="InterPro" id="IPR056147">
    <property type="entry name" value="NQRA_N"/>
</dbReference>
<keyword evidence="3" id="KW-0520">NAD</keyword>